<reference evidence="3 4" key="1">
    <citation type="submission" date="2016-06" db="EMBL/GenBank/DDBJ databases">
        <authorList>
            <person name="Kjaerup R.B."/>
            <person name="Dalgaard T.S."/>
            <person name="Juul-Madsen H.R."/>
        </authorList>
    </citation>
    <scope>NUCLEOTIDE SEQUENCE [LARGE SCALE GENOMIC DNA]</scope>
    <source>
        <strain evidence="3 4">DSM 45097</strain>
    </source>
</reference>
<accession>A0A1C5GWB6</accession>
<evidence type="ECO:0008006" key="5">
    <source>
        <dbReference type="Google" id="ProtNLM"/>
    </source>
</evidence>
<feature type="region of interest" description="Disordered" evidence="1">
    <location>
        <begin position="386"/>
        <end position="406"/>
    </location>
</feature>
<evidence type="ECO:0000313" key="4">
    <source>
        <dbReference type="Proteomes" id="UP000198210"/>
    </source>
</evidence>
<keyword evidence="2" id="KW-0472">Membrane</keyword>
<evidence type="ECO:0000256" key="1">
    <source>
        <dbReference type="SAM" id="MobiDB-lite"/>
    </source>
</evidence>
<keyword evidence="4" id="KW-1185">Reference proteome</keyword>
<evidence type="ECO:0000256" key="2">
    <source>
        <dbReference type="SAM" id="Phobius"/>
    </source>
</evidence>
<dbReference type="RefSeq" id="WP_088969078.1">
    <property type="nucleotide sequence ID" value="NZ_JBHLYF010000026.1"/>
</dbReference>
<dbReference type="EMBL" id="LT607751">
    <property type="protein sequence ID" value="SCG38058.1"/>
    <property type="molecule type" value="Genomic_DNA"/>
</dbReference>
<dbReference type="Proteomes" id="UP000198210">
    <property type="component" value="Chromosome I"/>
</dbReference>
<dbReference type="AlphaFoldDB" id="A0A1C5GWB6"/>
<protein>
    <recommendedName>
        <fullName evidence="5">DUF11 domain-containing protein</fullName>
    </recommendedName>
</protein>
<evidence type="ECO:0000313" key="3">
    <source>
        <dbReference type="EMBL" id="SCG38058.1"/>
    </source>
</evidence>
<proteinExistence type="predicted"/>
<keyword evidence="2" id="KW-0812">Transmembrane</keyword>
<feature type="compositionally biased region" description="Low complexity" evidence="1">
    <location>
        <begin position="89"/>
        <end position="98"/>
    </location>
</feature>
<gene>
    <name evidence="3" type="ORF">GA0074704_0614</name>
</gene>
<feature type="compositionally biased region" description="Pro residues" evidence="1">
    <location>
        <begin position="78"/>
        <end position="88"/>
    </location>
</feature>
<name>A0A1C5GWB6_9ACTN</name>
<feature type="transmembrane region" description="Helical" evidence="2">
    <location>
        <begin position="38"/>
        <end position="59"/>
    </location>
</feature>
<keyword evidence="2" id="KW-1133">Transmembrane helix</keyword>
<feature type="region of interest" description="Disordered" evidence="1">
    <location>
        <begin position="60"/>
        <end position="117"/>
    </location>
</feature>
<sequence>MNEDRLRFDLAALAEQVEPVDLQARALRTSRRIGIQRAVTTSAAVLVMIAAATGTALAIRPDGQGPAPQPATTSATPEPSPTVSPSPTPASQSAPESTGPDPSATSEPAEAPRAAVTVQEARNANIRIGEWNTDFCPAGTYRFKDGTHVYKPLPDSPPTFGIVGEPVITDVDQDGDLDAVVLITCSPFAVQAQQVIALQRTASGSLSTLGRVAVTGAQPGGGEITEVAATASGAVRLHWRDTQLVDENAATQWRVYRWNGERFRQVDGASSFPKVSVDLKVTADRATLVKRPDGSYQGDLVVRVANTGNVAVNSPGIHLVLPASVSLTTVRGVLDDRASVHDNGPPVIMLSSLAPIPGGKSVTVTFTLRFTGSGQPAAGSVRVFTGQGEQDQQDNEAPYTLTTSGG</sequence>
<organism evidence="3 4">
    <name type="scientific">Micromonospora siamensis</name>
    <dbReference type="NCBI Taxonomy" id="299152"/>
    <lineage>
        <taxon>Bacteria</taxon>
        <taxon>Bacillati</taxon>
        <taxon>Actinomycetota</taxon>
        <taxon>Actinomycetes</taxon>
        <taxon>Micromonosporales</taxon>
        <taxon>Micromonosporaceae</taxon>
        <taxon>Micromonospora</taxon>
    </lineage>
</organism>